<name>A0A845G5P1_9BURK</name>
<evidence type="ECO:0008006" key="4">
    <source>
        <dbReference type="Google" id="ProtNLM"/>
    </source>
</evidence>
<evidence type="ECO:0000313" key="2">
    <source>
        <dbReference type="EMBL" id="MYM88028.1"/>
    </source>
</evidence>
<comment type="caution">
    <text evidence="2">The sequence shown here is derived from an EMBL/GenBank/DDBJ whole genome shotgun (WGS) entry which is preliminary data.</text>
</comment>
<sequence length="686" mass="73420">MACLLHWHSCALAHSHQDHADMMTTSAYRLPALLLAAALANPAAAAPRPVKVLLIGMFAQEATVWTEKLKLDQAIPVPGLSPTYPAVRCNRDDVCQLTTDMGKANAAASVAALVHSGLFDLRQSYFIVAGVAGVDPAQGTIGTAAWSRYLVDSDLAWEVDARERPAGWSTGYLGIGAKTPGVKPALGYGTEVYRLNEGLLNKAMELSRGVTLADAAEAKAYRAQYPSAPANQPPQVTQCDSLTGNNWFHGDLLGQRARDWVALLTDQQGSYCMSSQEDNATYTALMRGAEAGLLDAQRVAVLRAASNFDRPHPGQTALASLTTNAGGFPLALQNIYRTAQPLVQDIVQHWPDWKGGTPLAKPARSTPRRAAFAPKVVIINMFSGEAAPFISELGLTTEHPVPGLSARYPALRCDRDDVCQVTTDMGYSNAASSVAALLYASGFDLRHTYFIIAGIAGINPKLGTVGSTAWADYAVDFSLLHEIDAREMPQEWTTGYFGIHTGAPDIKPAFNYRTEFFQLNPALVTRAYQLSKNVALGDSAAAIAYRANFDTAPANQPPAVLRCDTASTDTWFGGAALAGRAETWSALLSDGKARYCTAQQEDNSTLEVLRRGQAAGKVDFKRVLILRAGSDVDRPHPGQSGSDVLLNYTQQGGFAPAAANLALTARPVIQNIIGNWAAWKRGVPGH</sequence>
<protein>
    <recommendedName>
        <fullName evidence="4">Purine nucleoside permease</fullName>
    </recommendedName>
</protein>
<gene>
    <name evidence="2" type="ORF">GTP91_12670</name>
</gene>
<dbReference type="GO" id="GO:0009116">
    <property type="term" value="P:nucleoside metabolic process"/>
    <property type="evidence" value="ECO:0007669"/>
    <property type="project" value="InterPro"/>
</dbReference>
<evidence type="ECO:0000313" key="3">
    <source>
        <dbReference type="Proteomes" id="UP000470302"/>
    </source>
</evidence>
<keyword evidence="1" id="KW-0732">Signal</keyword>
<accession>A0A845G5P1</accession>
<dbReference type="Proteomes" id="UP000470302">
    <property type="component" value="Unassembled WGS sequence"/>
</dbReference>
<dbReference type="PANTHER" id="PTHR38643">
    <property type="entry name" value="PURINE NUCLEOSIDE PERMEASE C285.05-RELATED"/>
    <property type="match status" value="1"/>
</dbReference>
<dbReference type="AlphaFoldDB" id="A0A845G5P1"/>
<reference evidence="2 3" key="1">
    <citation type="submission" date="2020-01" db="EMBL/GenBank/DDBJ databases">
        <title>Novel species isolated from a subtropical stream in China.</title>
        <authorList>
            <person name="Lu H."/>
        </authorList>
    </citation>
    <scope>NUCLEOTIDE SEQUENCE [LARGE SCALE GENOMIC DNA]</scope>
    <source>
        <strain evidence="2 3">FT82W</strain>
    </source>
</reference>
<dbReference type="InterPro" id="IPR035994">
    <property type="entry name" value="Nucleoside_phosphorylase_sf"/>
</dbReference>
<dbReference type="InterPro" id="IPR009486">
    <property type="entry name" value="Pur_nuclsid_perm"/>
</dbReference>
<proteinExistence type="predicted"/>
<dbReference type="EMBL" id="WWCW01000036">
    <property type="protein sequence ID" value="MYM88028.1"/>
    <property type="molecule type" value="Genomic_DNA"/>
</dbReference>
<dbReference type="GO" id="GO:0003824">
    <property type="term" value="F:catalytic activity"/>
    <property type="evidence" value="ECO:0007669"/>
    <property type="project" value="InterPro"/>
</dbReference>
<dbReference type="GO" id="GO:0055085">
    <property type="term" value="P:transmembrane transport"/>
    <property type="evidence" value="ECO:0007669"/>
    <property type="project" value="InterPro"/>
</dbReference>
<feature type="chain" id="PRO_5032860820" description="Purine nucleoside permease" evidence="1">
    <location>
        <begin position="46"/>
        <end position="686"/>
    </location>
</feature>
<feature type="signal peptide" evidence="1">
    <location>
        <begin position="1"/>
        <end position="45"/>
    </location>
</feature>
<dbReference type="Pfam" id="PF06516">
    <property type="entry name" value="NUP"/>
    <property type="match status" value="2"/>
</dbReference>
<evidence type="ECO:0000256" key="1">
    <source>
        <dbReference type="SAM" id="SignalP"/>
    </source>
</evidence>
<dbReference type="PANTHER" id="PTHR38643:SF1">
    <property type="entry name" value="PURINE NUCLEOSIDE PERMEASE C285.05-RELATED"/>
    <property type="match status" value="1"/>
</dbReference>
<organism evidence="2 3">
    <name type="scientific">Duganella vulcania</name>
    <dbReference type="NCBI Taxonomy" id="2692166"/>
    <lineage>
        <taxon>Bacteria</taxon>
        <taxon>Pseudomonadati</taxon>
        <taxon>Pseudomonadota</taxon>
        <taxon>Betaproteobacteria</taxon>
        <taxon>Burkholderiales</taxon>
        <taxon>Oxalobacteraceae</taxon>
        <taxon>Telluria group</taxon>
        <taxon>Duganella</taxon>
    </lineage>
</organism>
<dbReference type="Gene3D" id="3.40.50.1580">
    <property type="entry name" value="Nucleoside phosphorylase domain"/>
    <property type="match status" value="2"/>
</dbReference>